<dbReference type="PROSITE" id="PS51186">
    <property type="entry name" value="GNAT"/>
    <property type="match status" value="1"/>
</dbReference>
<gene>
    <name evidence="2" type="ORF">Afe05nite_04540</name>
</gene>
<dbReference type="GO" id="GO:0016747">
    <property type="term" value="F:acyltransferase activity, transferring groups other than amino-acyl groups"/>
    <property type="evidence" value="ECO:0007669"/>
    <property type="project" value="InterPro"/>
</dbReference>
<comment type="caution">
    <text evidence="2">The sequence shown here is derived from an EMBL/GenBank/DDBJ whole genome shotgun (WGS) entry which is preliminary data.</text>
</comment>
<dbReference type="InterPro" id="IPR016181">
    <property type="entry name" value="Acyl_CoA_acyltransferase"/>
</dbReference>
<keyword evidence="3" id="KW-1185">Reference proteome</keyword>
<name>A0A919MBN5_9ACTN</name>
<organism evidence="2 3">
    <name type="scientific">Paractinoplanes ferrugineus</name>
    <dbReference type="NCBI Taxonomy" id="113564"/>
    <lineage>
        <taxon>Bacteria</taxon>
        <taxon>Bacillati</taxon>
        <taxon>Actinomycetota</taxon>
        <taxon>Actinomycetes</taxon>
        <taxon>Micromonosporales</taxon>
        <taxon>Micromonosporaceae</taxon>
        <taxon>Paractinoplanes</taxon>
    </lineage>
</organism>
<reference evidence="2" key="1">
    <citation type="submission" date="2021-01" db="EMBL/GenBank/DDBJ databases">
        <title>Whole genome shotgun sequence of Actinoplanes ferrugineus NBRC 15555.</title>
        <authorList>
            <person name="Komaki H."/>
            <person name="Tamura T."/>
        </authorList>
    </citation>
    <scope>NUCLEOTIDE SEQUENCE</scope>
    <source>
        <strain evidence="2">NBRC 15555</strain>
    </source>
</reference>
<evidence type="ECO:0000313" key="3">
    <source>
        <dbReference type="Proteomes" id="UP000598174"/>
    </source>
</evidence>
<dbReference type="Gene3D" id="3.40.630.30">
    <property type="match status" value="1"/>
</dbReference>
<evidence type="ECO:0000259" key="1">
    <source>
        <dbReference type="PROSITE" id="PS51186"/>
    </source>
</evidence>
<dbReference type="EMBL" id="BOMM01000001">
    <property type="protein sequence ID" value="GIE08614.1"/>
    <property type="molecule type" value="Genomic_DNA"/>
</dbReference>
<sequence length="182" mass="20115">MPALISPTVDVHASYLRAMAEHVAEGRGRPGDGSNVGQYIRQFGRVWAEPAEFRRFVDGLLAQAAADTVRPATYVPTTTLWWVDGDEYLGRLGIRHRLAPGRMGERNGHIGYDVRPSARRKGHATAMLAASLPIAAALGLPKVLLTCDDTNEASRRTIERNGGVRHDRMDEKLRYWILTSPS</sequence>
<dbReference type="AlphaFoldDB" id="A0A919MBN5"/>
<accession>A0A919MBN5</accession>
<dbReference type="RefSeq" id="WP_203815203.1">
    <property type="nucleotide sequence ID" value="NZ_BAAABP010000014.1"/>
</dbReference>
<dbReference type="SUPFAM" id="SSF55729">
    <property type="entry name" value="Acyl-CoA N-acyltransferases (Nat)"/>
    <property type="match status" value="1"/>
</dbReference>
<dbReference type="PANTHER" id="PTHR39173">
    <property type="entry name" value="ACETYLTRANSFERASE"/>
    <property type="match status" value="1"/>
</dbReference>
<proteinExistence type="predicted"/>
<dbReference type="Pfam" id="PF13302">
    <property type="entry name" value="Acetyltransf_3"/>
    <property type="match status" value="1"/>
</dbReference>
<protein>
    <submittedName>
        <fullName evidence="2">Acetyltransferase</fullName>
    </submittedName>
</protein>
<feature type="domain" description="N-acetyltransferase" evidence="1">
    <location>
        <begin position="38"/>
        <end position="181"/>
    </location>
</feature>
<dbReference type="PANTHER" id="PTHR39173:SF1">
    <property type="entry name" value="ACETYLTRANSFERASE"/>
    <property type="match status" value="1"/>
</dbReference>
<dbReference type="InterPro" id="IPR000182">
    <property type="entry name" value="GNAT_dom"/>
</dbReference>
<evidence type="ECO:0000313" key="2">
    <source>
        <dbReference type="EMBL" id="GIE08614.1"/>
    </source>
</evidence>
<dbReference type="Proteomes" id="UP000598174">
    <property type="component" value="Unassembled WGS sequence"/>
</dbReference>